<dbReference type="InterPro" id="IPR006311">
    <property type="entry name" value="TAT_signal"/>
</dbReference>
<dbReference type="PANTHER" id="PTHR12110">
    <property type="entry name" value="HYDROXYPYRUVATE ISOMERASE"/>
    <property type="match status" value="1"/>
</dbReference>
<dbReference type="OrthoDB" id="9798407at2"/>
<feature type="domain" description="Xylose isomerase-like TIM barrel" evidence="1">
    <location>
        <begin position="83"/>
        <end position="278"/>
    </location>
</feature>
<dbReference type="PANTHER" id="PTHR12110:SF41">
    <property type="entry name" value="INOSOSE DEHYDRATASE"/>
    <property type="match status" value="1"/>
</dbReference>
<dbReference type="STRING" id="234267.Acid_7509"/>
<dbReference type="GO" id="GO:0016853">
    <property type="term" value="F:isomerase activity"/>
    <property type="evidence" value="ECO:0007669"/>
    <property type="project" value="UniProtKB-KW"/>
</dbReference>
<keyword evidence="2" id="KW-0413">Isomerase</keyword>
<dbReference type="Gene3D" id="3.20.20.150">
    <property type="entry name" value="Divalent-metal-dependent TIM barrel enzymes"/>
    <property type="match status" value="1"/>
</dbReference>
<dbReference type="HOGENOM" id="CLU_059523_1_2_0"/>
<dbReference type="InterPro" id="IPR036237">
    <property type="entry name" value="Xyl_isomerase-like_sf"/>
</dbReference>
<dbReference type="InParanoid" id="Q01PK3"/>
<dbReference type="SUPFAM" id="SSF51658">
    <property type="entry name" value="Xylose isomerase-like"/>
    <property type="match status" value="1"/>
</dbReference>
<dbReference type="InterPro" id="IPR013022">
    <property type="entry name" value="Xyl_isomerase-like_TIM-brl"/>
</dbReference>
<organism evidence="2">
    <name type="scientific">Solibacter usitatus (strain Ellin6076)</name>
    <dbReference type="NCBI Taxonomy" id="234267"/>
    <lineage>
        <taxon>Bacteria</taxon>
        <taxon>Pseudomonadati</taxon>
        <taxon>Acidobacteriota</taxon>
        <taxon>Terriglobia</taxon>
        <taxon>Bryobacterales</taxon>
        <taxon>Solibacteraceae</taxon>
        <taxon>Candidatus Solibacter</taxon>
    </lineage>
</organism>
<dbReference type="PROSITE" id="PS51318">
    <property type="entry name" value="TAT"/>
    <property type="match status" value="1"/>
</dbReference>
<dbReference type="Pfam" id="PF01261">
    <property type="entry name" value="AP_endonuc_2"/>
    <property type="match status" value="1"/>
</dbReference>
<accession>Q01PK3</accession>
<evidence type="ECO:0000313" key="2">
    <source>
        <dbReference type="EMBL" id="ABJ88417.1"/>
    </source>
</evidence>
<name>Q01PK3_SOLUE</name>
<evidence type="ECO:0000259" key="1">
    <source>
        <dbReference type="Pfam" id="PF01261"/>
    </source>
</evidence>
<proteinExistence type="predicted"/>
<reference evidence="2" key="1">
    <citation type="submission" date="2006-10" db="EMBL/GenBank/DDBJ databases">
        <title>Complete sequence of Solibacter usitatus Ellin6076.</title>
        <authorList>
            <consortium name="US DOE Joint Genome Institute"/>
            <person name="Copeland A."/>
            <person name="Lucas S."/>
            <person name="Lapidus A."/>
            <person name="Barry K."/>
            <person name="Detter J.C."/>
            <person name="Glavina del Rio T."/>
            <person name="Hammon N."/>
            <person name="Israni S."/>
            <person name="Dalin E."/>
            <person name="Tice H."/>
            <person name="Pitluck S."/>
            <person name="Thompson L.S."/>
            <person name="Brettin T."/>
            <person name="Bruce D."/>
            <person name="Han C."/>
            <person name="Tapia R."/>
            <person name="Gilna P."/>
            <person name="Schmutz J."/>
            <person name="Larimer F."/>
            <person name="Land M."/>
            <person name="Hauser L."/>
            <person name="Kyrpides N."/>
            <person name="Mikhailova N."/>
            <person name="Janssen P.H."/>
            <person name="Kuske C.R."/>
            <person name="Richardson P."/>
        </authorList>
    </citation>
    <scope>NUCLEOTIDE SEQUENCE</scope>
    <source>
        <strain evidence="2">Ellin6076</strain>
    </source>
</reference>
<gene>
    <name evidence="2" type="ordered locus">Acid_7509</name>
</gene>
<dbReference type="KEGG" id="sus:Acid_7509"/>
<protein>
    <submittedName>
        <fullName evidence="2">Xylose isomerase domain protein TIM barrel</fullName>
    </submittedName>
</protein>
<dbReference type="eggNOG" id="COG1082">
    <property type="taxonomic scope" value="Bacteria"/>
</dbReference>
<dbReference type="AlphaFoldDB" id="Q01PK3"/>
<sequence length="283" mass="30907" precursor="true">MATRREFLGASALAAALSAAGRSAQLKSIGVQLYTVRTIMPKSPAETLKAIRGIGYQEIEATFAGFDKLWPDVQASGLKPTSMHLDAKMVNQGGDELSRAIDQLAKYGFKYGVFPYVNPADRGGPEVMKALAGKLNAAGEKCRAAGMKCAYHNHAFEFDPKDGTTLFQVLADNTDPKLVGFELDLFWVSVSGNDPVEMLHKMKGRVPLVHLKDKAEGTPVMYKESVEKSAFKEVGSGVLDWKKVLVTAHSVGVEHYFVEQDQTPGDPLESLKKSYQYLAALKY</sequence>
<dbReference type="EMBL" id="CP000473">
    <property type="protein sequence ID" value="ABJ88417.1"/>
    <property type="molecule type" value="Genomic_DNA"/>
</dbReference>
<dbReference type="InterPro" id="IPR050312">
    <property type="entry name" value="IolE/XylAMocC-like"/>
</dbReference>